<proteinExistence type="predicted"/>
<protein>
    <submittedName>
        <fullName evidence="1">Uncharacterized protein</fullName>
    </submittedName>
</protein>
<gene>
    <name evidence="1" type="ORF">EHAR0213_LOCUS5792</name>
</gene>
<reference evidence="1" key="1">
    <citation type="submission" date="2021-01" db="EMBL/GenBank/DDBJ databases">
        <authorList>
            <person name="Corre E."/>
            <person name="Pelletier E."/>
            <person name="Niang G."/>
            <person name="Scheremetjew M."/>
            <person name="Finn R."/>
            <person name="Kale V."/>
            <person name="Holt S."/>
            <person name="Cochrane G."/>
            <person name="Meng A."/>
            <person name="Brown T."/>
            <person name="Cohen L."/>
        </authorList>
    </citation>
    <scope>NUCLEOTIDE SEQUENCE</scope>
    <source>
        <strain evidence="1">FSP1.4</strain>
    </source>
</reference>
<name>A0A7S3J7X2_9SPIT</name>
<organism evidence="1">
    <name type="scientific">Euplotes harpa</name>
    <dbReference type="NCBI Taxonomy" id="151035"/>
    <lineage>
        <taxon>Eukaryota</taxon>
        <taxon>Sar</taxon>
        <taxon>Alveolata</taxon>
        <taxon>Ciliophora</taxon>
        <taxon>Intramacronucleata</taxon>
        <taxon>Spirotrichea</taxon>
        <taxon>Hypotrichia</taxon>
        <taxon>Euplotida</taxon>
        <taxon>Euplotidae</taxon>
        <taxon>Euplotes</taxon>
    </lineage>
</organism>
<accession>A0A7S3J7X2</accession>
<sequence length="125" mass="14655">MASLNIDEYPKKYPVVTLSPNKQTYLLMYGTEGLDKEELDKEALDKEALDRAETVFQNVTDRLKDWDFWNPENNSFTFECDEHSLRFFAVKPKSNEEEDEGDKDFVPPMAHILNVIGERIYQLMN</sequence>
<evidence type="ECO:0000313" key="1">
    <source>
        <dbReference type="EMBL" id="CAE0346882.1"/>
    </source>
</evidence>
<dbReference type="EMBL" id="HBII01013673">
    <property type="protein sequence ID" value="CAE0346882.1"/>
    <property type="molecule type" value="Transcribed_RNA"/>
</dbReference>
<dbReference type="AlphaFoldDB" id="A0A7S3J7X2"/>